<evidence type="ECO:0000313" key="2">
    <source>
        <dbReference type="Proteomes" id="UP000095767"/>
    </source>
</evidence>
<name>A0A1E5W2Q9_9POAL</name>
<accession>A0A1E5W2Q9</accession>
<dbReference type="Proteomes" id="UP000095767">
    <property type="component" value="Unassembled WGS sequence"/>
</dbReference>
<comment type="caution">
    <text evidence="1">The sequence shown here is derived from an EMBL/GenBank/DDBJ whole genome shotgun (WGS) entry which is preliminary data.</text>
</comment>
<keyword evidence="2" id="KW-1185">Reference proteome</keyword>
<organism evidence="1 2">
    <name type="scientific">Dichanthelium oligosanthes</name>
    <dbReference type="NCBI Taxonomy" id="888268"/>
    <lineage>
        <taxon>Eukaryota</taxon>
        <taxon>Viridiplantae</taxon>
        <taxon>Streptophyta</taxon>
        <taxon>Embryophyta</taxon>
        <taxon>Tracheophyta</taxon>
        <taxon>Spermatophyta</taxon>
        <taxon>Magnoliopsida</taxon>
        <taxon>Liliopsida</taxon>
        <taxon>Poales</taxon>
        <taxon>Poaceae</taxon>
        <taxon>PACMAD clade</taxon>
        <taxon>Panicoideae</taxon>
        <taxon>Panicodae</taxon>
        <taxon>Paniceae</taxon>
        <taxon>Dichantheliinae</taxon>
        <taxon>Dichanthelium</taxon>
    </lineage>
</organism>
<sequence>MHYFPARDDDYRNGAKVAFRHLLLWIEKNHT</sequence>
<gene>
    <name evidence="1" type="ORF">BAE44_0007313</name>
</gene>
<dbReference type="AlphaFoldDB" id="A0A1E5W2Q9"/>
<proteinExistence type="predicted"/>
<reference evidence="1 2" key="1">
    <citation type="submission" date="2016-09" db="EMBL/GenBank/DDBJ databases">
        <title>The draft genome of Dichanthelium oligosanthes: A C3 panicoid grass species.</title>
        <authorList>
            <person name="Studer A.J."/>
            <person name="Schnable J.C."/>
            <person name="Brutnell T.P."/>
        </authorList>
    </citation>
    <scope>NUCLEOTIDE SEQUENCE [LARGE SCALE GENOMIC DNA]</scope>
    <source>
        <strain evidence="2">cv. Kellogg 1175</strain>
        <tissue evidence="1">Leaf</tissue>
    </source>
</reference>
<dbReference type="EMBL" id="LWDX02022936">
    <property type="protein sequence ID" value="OEL31669.1"/>
    <property type="molecule type" value="Genomic_DNA"/>
</dbReference>
<protein>
    <submittedName>
        <fullName evidence="1">Uncharacterized protein</fullName>
    </submittedName>
</protein>
<evidence type="ECO:0000313" key="1">
    <source>
        <dbReference type="EMBL" id="OEL31669.1"/>
    </source>
</evidence>